<proteinExistence type="inferred from homology"/>
<name>A0AAW1JPA5_SAPOF</name>
<evidence type="ECO:0000313" key="10">
    <source>
        <dbReference type="EMBL" id="KAK9704771.1"/>
    </source>
</evidence>
<feature type="transmembrane region" description="Helical" evidence="7">
    <location>
        <begin position="12"/>
        <end position="36"/>
    </location>
</feature>
<feature type="domain" description="Trichome birefringence-like N-terminal" evidence="9">
    <location>
        <begin position="186"/>
        <end position="237"/>
    </location>
</feature>
<dbReference type="Proteomes" id="UP001443914">
    <property type="component" value="Unassembled WGS sequence"/>
</dbReference>
<evidence type="ECO:0008006" key="12">
    <source>
        <dbReference type="Google" id="ProtNLM"/>
    </source>
</evidence>
<evidence type="ECO:0000256" key="1">
    <source>
        <dbReference type="ARBA" id="ARBA00004167"/>
    </source>
</evidence>
<evidence type="ECO:0000256" key="6">
    <source>
        <dbReference type="ARBA" id="ARBA00023136"/>
    </source>
</evidence>
<accession>A0AAW1JPA5</accession>
<evidence type="ECO:0000256" key="2">
    <source>
        <dbReference type="ARBA" id="ARBA00007727"/>
    </source>
</evidence>
<dbReference type="GO" id="GO:0016413">
    <property type="term" value="F:O-acetyltransferase activity"/>
    <property type="evidence" value="ECO:0007669"/>
    <property type="project" value="InterPro"/>
</dbReference>
<dbReference type="PANTHER" id="PTHR32285:SF19">
    <property type="entry name" value="PROTEIN TRICHOME BIREFRINGENCE-LIKE 6"/>
    <property type="match status" value="1"/>
</dbReference>
<dbReference type="PANTHER" id="PTHR32285">
    <property type="entry name" value="PROTEIN TRICHOME BIREFRINGENCE-LIKE 9-RELATED"/>
    <property type="match status" value="1"/>
</dbReference>
<evidence type="ECO:0000313" key="11">
    <source>
        <dbReference type="Proteomes" id="UP001443914"/>
    </source>
</evidence>
<evidence type="ECO:0000256" key="3">
    <source>
        <dbReference type="ARBA" id="ARBA00022692"/>
    </source>
</evidence>
<keyword evidence="6 7" id="KW-0472">Membrane</keyword>
<feature type="domain" description="Trichome birefringence-like C-terminal" evidence="8">
    <location>
        <begin position="238"/>
        <end position="515"/>
    </location>
</feature>
<keyword evidence="5 7" id="KW-1133">Transmembrane helix</keyword>
<dbReference type="GO" id="GO:0005794">
    <property type="term" value="C:Golgi apparatus"/>
    <property type="evidence" value="ECO:0007669"/>
    <property type="project" value="TreeGrafter"/>
</dbReference>
<evidence type="ECO:0000259" key="9">
    <source>
        <dbReference type="Pfam" id="PF14416"/>
    </source>
</evidence>
<protein>
    <recommendedName>
        <fullName evidence="12">Trichome birefringence-like N-terminal domain-containing protein</fullName>
    </recommendedName>
</protein>
<sequence length="528" mass="60073">MEKQKSLSCKSTRFLVLFLTISFSLVLLSYLFSWAMQASPFIHQEAHFLLNPLNMPSFTAPFTDLPNNTVSNSYSSNTHVKAPHVLPGFVGNSSVEVSVSSSSRKTKDKKVNLKGFSDLSLKVANLGGTHLRKPQNSSGFVVKTSTFKGKVGKVDSYVAKGDVTRRSSVLVDKVDGEVGNKSHKFCDVSVGKWVVDEKYPLYTNSSCPFIDEGFNCQGNGRLDKDYMRWKWQPQDCDIPRFNATNMLELIRGKRLVFAGDSINRNQWESLLCLLMGAVKDPRKLYETRGRRITKNRGTYSFRFVDYQCTVEFYVSHFLVRESKAKVGKKRKGTLRIDSIDRESAKWRGADILVFNTGNWWSHYKTKAGKNYYQEGNEVYSHLDPITAYRKALETWAAWVDRYVNSSKTHVFFRSTAPAHFRGGQWNTGGHCREARNPLGEMYIENPAKDIIAQEVISTMKTQVTFLNVSGLSSYRIDAHPSKYGRNLVKTSRSVEDCSHWCLPGVPDTWNELLYHQILLKQHNSLYTS</sequence>
<keyword evidence="11" id="KW-1185">Reference proteome</keyword>
<evidence type="ECO:0000256" key="4">
    <source>
        <dbReference type="ARBA" id="ARBA00022968"/>
    </source>
</evidence>
<dbReference type="AlphaFoldDB" id="A0AAW1JPA5"/>
<dbReference type="Pfam" id="PF13839">
    <property type="entry name" value="PC-Esterase"/>
    <property type="match status" value="1"/>
</dbReference>
<dbReference type="InterPro" id="IPR025846">
    <property type="entry name" value="TBL_N"/>
</dbReference>
<dbReference type="InterPro" id="IPR026057">
    <property type="entry name" value="TBL_C"/>
</dbReference>
<organism evidence="10 11">
    <name type="scientific">Saponaria officinalis</name>
    <name type="common">Common soapwort</name>
    <name type="synonym">Lychnis saponaria</name>
    <dbReference type="NCBI Taxonomy" id="3572"/>
    <lineage>
        <taxon>Eukaryota</taxon>
        <taxon>Viridiplantae</taxon>
        <taxon>Streptophyta</taxon>
        <taxon>Embryophyta</taxon>
        <taxon>Tracheophyta</taxon>
        <taxon>Spermatophyta</taxon>
        <taxon>Magnoliopsida</taxon>
        <taxon>eudicotyledons</taxon>
        <taxon>Gunneridae</taxon>
        <taxon>Pentapetalae</taxon>
        <taxon>Caryophyllales</taxon>
        <taxon>Caryophyllaceae</taxon>
        <taxon>Caryophylleae</taxon>
        <taxon>Saponaria</taxon>
    </lineage>
</organism>
<dbReference type="InterPro" id="IPR029962">
    <property type="entry name" value="TBL"/>
</dbReference>
<dbReference type="Pfam" id="PF14416">
    <property type="entry name" value="PMR5N"/>
    <property type="match status" value="1"/>
</dbReference>
<evidence type="ECO:0000256" key="7">
    <source>
        <dbReference type="SAM" id="Phobius"/>
    </source>
</evidence>
<evidence type="ECO:0000259" key="8">
    <source>
        <dbReference type="Pfam" id="PF13839"/>
    </source>
</evidence>
<comment type="similarity">
    <text evidence="2">Belongs to the PC-esterase family. TBL subfamily.</text>
</comment>
<gene>
    <name evidence="10" type="ORF">RND81_07G010000</name>
</gene>
<keyword evidence="4" id="KW-0735">Signal-anchor</keyword>
<comment type="caution">
    <text evidence="10">The sequence shown here is derived from an EMBL/GenBank/DDBJ whole genome shotgun (WGS) entry which is preliminary data.</text>
</comment>
<evidence type="ECO:0000256" key="5">
    <source>
        <dbReference type="ARBA" id="ARBA00022989"/>
    </source>
</evidence>
<dbReference type="EMBL" id="JBDFQZ010000007">
    <property type="protein sequence ID" value="KAK9704771.1"/>
    <property type="molecule type" value="Genomic_DNA"/>
</dbReference>
<keyword evidence="3 7" id="KW-0812">Transmembrane</keyword>
<comment type="subcellular location">
    <subcellularLocation>
        <location evidence="1">Membrane</location>
        <topology evidence="1">Single-pass membrane protein</topology>
    </subcellularLocation>
</comment>
<reference evidence="10" key="1">
    <citation type="submission" date="2024-03" db="EMBL/GenBank/DDBJ databases">
        <title>WGS assembly of Saponaria officinalis var. Norfolk2.</title>
        <authorList>
            <person name="Jenkins J."/>
            <person name="Shu S."/>
            <person name="Grimwood J."/>
            <person name="Barry K."/>
            <person name="Goodstein D."/>
            <person name="Schmutz J."/>
            <person name="Leebens-Mack J."/>
            <person name="Osbourn A."/>
        </authorList>
    </citation>
    <scope>NUCLEOTIDE SEQUENCE [LARGE SCALE GENOMIC DNA]</scope>
    <source>
        <strain evidence="10">JIC</strain>
    </source>
</reference>
<dbReference type="GO" id="GO:0016020">
    <property type="term" value="C:membrane"/>
    <property type="evidence" value="ECO:0007669"/>
    <property type="project" value="UniProtKB-SubCell"/>
</dbReference>